<dbReference type="InterPro" id="IPR015422">
    <property type="entry name" value="PyrdxlP-dep_Trfase_small"/>
</dbReference>
<protein>
    <submittedName>
        <fullName evidence="3">Selenocysteine lyase/cysteine desulfurase</fullName>
    </submittedName>
</protein>
<dbReference type="PANTHER" id="PTHR43586">
    <property type="entry name" value="CYSTEINE DESULFURASE"/>
    <property type="match status" value="1"/>
</dbReference>
<name>A0A2W7KGT8_9PROT</name>
<dbReference type="Proteomes" id="UP000249688">
    <property type="component" value="Unassembled WGS sequence"/>
</dbReference>
<keyword evidence="3" id="KW-0456">Lyase</keyword>
<proteinExistence type="predicted"/>
<dbReference type="InterPro" id="IPR015421">
    <property type="entry name" value="PyrdxlP-dep_Trfase_major"/>
</dbReference>
<dbReference type="EMBL" id="QKYU01000007">
    <property type="protein sequence ID" value="PZW47033.1"/>
    <property type="molecule type" value="Genomic_DNA"/>
</dbReference>
<dbReference type="RefSeq" id="WP_111397636.1">
    <property type="nucleotide sequence ID" value="NZ_QKYU01000007.1"/>
</dbReference>
<dbReference type="InterPro" id="IPR000192">
    <property type="entry name" value="Aminotrans_V_dom"/>
</dbReference>
<dbReference type="Pfam" id="PF00266">
    <property type="entry name" value="Aminotran_5"/>
    <property type="match status" value="1"/>
</dbReference>
<comment type="caution">
    <text evidence="3">The sequence shown here is derived from an EMBL/GenBank/DDBJ whole genome shotgun (WGS) entry which is preliminary data.</text>
</comment>
<dbReference type="GO" id="GO:0016829">
    <property type="term" value="F:lyase activity"/>
    <property type="evidence" value="ECO:0007669"/>
    <property type="project" value="UniProtKB-KW"/>
</dbReference>
<organism evidence="3 4">
    <name type="scientific">Humitalea rosea</name>
    <dbReference type="NCBI Taxonomy" id="990373"/>
    <lineage>
        <taxon>Bacteria</taxon>
        <taxon>Pseudomonadati</taxon>
        <taxon>Pseudomonadota</taxon>
        <taxon>Alphaproteobacteria</taxon>
        <taxon>Acetobacterales</taxon>
        <taxon>Roseomonadaceae</taxon>
        <taxon>Humitalea</taxon>
    </lineage>
</organism>
<dbReference type="PANTHER" id="PTHR43586:SF15">
    <property type="entry name" value="BLR3095 PROTEIN"/>
    <property type="match status" value="1"/>
</dbReference>
<gene>
    <name evidence="3" type="ORF">C8P66_10771</name>
</gene>
<accession>A0A2W7KGT8</accession>
<dbReference type="Gene3D" id="3.40.640.10">
    <property type="entry name" value="Type I PLP-dependent aspartate aminotransferase-like (Major domain)"/>
    <property type="match status" value="1"/>
</dbReference>
<feature type="domain" description="Aminotransferase class V" evidence="2">
    <location>
        <begin position="62"/>
        <end position="372"/>
    </location>
</feature>
<evidence type="ECO:0000259" key="2">
    <source>
        <dbReference type="Pfam" id="PF00266"/>
    </source>
</evidence>
<dbReference type="InterPro" id="IPR015424">
    <property type="entry name" value="PyrdxlP-dep_Trfase"/>
</dbReference>
<dbReference type="AlphaFoldDB" id="A0A2W7KGT8"/>
<keyword evidence="1" id="KW-0663">Pyridoxal phosphate</keyword>
<keyword evidence="4" id="KW-1185">Reference proteome</keyword>
<sequence>MLPSQRALFDIPREVSYLDAASASPLPLAVRDAGLIGARRKVQPWTLDPARPAVLFARARAAAALIGAEAVDIALIPSISYGIATAAKILPVPRGSRVLVLHEDHASPVLEWESRAEARGFTVEAVMPDPAGDWTAMVLAAIARPGAAPVALASISTVHWADGGMLDMAAIAVALRAAGALLVVDATQAAGAVAIDVRGLDPDVLVFPTYKWVLGPYGRAFLYIARRHQGGVPLEQTAHGRRAVTAERAPYFADTAYIDGARRFDMGERDHYIGMEMAAIGMEMMAGWGTSAITQRLGALTSRLQAGLADSGARMLPARLRAPHILSLGFPHGLPSGLMERLEADGVHVAARLGRLRISPHVYNDEADVDRFLQSFLTATTRRD</sequence>
<dbReference type="Gene3D" id="3.90.1150.10">
    <property type="entry name" value="Aspartate Aminotransferase, domain 1"/>
    <property type="match status" value="1"/>
</dbReference>
<evidence type="ECO:0000313" key="4">
    <source>
        <dbReference type="Proteomes" id="UP000249688"/>
    </source>
</evidence>
<evidence type="ECO:0000256" key="1">
    <source>
        <dbReference type="ARBA" id="ARBA00022898"/>
    </source>
</evidence>
<dbReference type="SUPFAM" id="SSF53383">
    <property type="entry name" value="PLP-dependent transferases"/>
    <property type="match status" value="1"/>
</dbReference>
<reference evidence="3 4" key="1">
    <citation type="submission" date="2018-06" db="EMBL/GenBank/DDBJ databases">
        <title>Genomic Encyclopedia of Archaeal and Bacterial Type Strains, Phase II (KMG-II): from individual species to whole genera.</title>
        <authorList>
            <person name="Goeker M."/>
        </authorList>
    </citation>
    <scope>NUCLEOTIDE SEQUENCE [LARGE SCALE GENOMIC DNA]</scope>
    <source>
        <strain evidence="3 4">DSM 24525</strain>
    </source>
</reference>
<evidence type="ECO:0000313" key="3">
    <source>
        <dbReference type="EMBL" id="PZW47033.1"/>
    </source>
</evidence>
<dbReference type="OrthoDB" id="9804366at2"/>